<dbReference type="HOGENOM" id="CLU_033226_0_0_7"/>
<dbReference type="OrthoDB" id="5296742at2"/>
<feature type="domain" description="Flagellar hook-length control protein-like C-terminal" evidence="1">
    <location>
        <begin position="267"/>
        <end position="340"/>
    </location>
</feature>
<organism evidence="2 3">
    <name type="scientific">Geotalea daltonii (strain DSM 22248 / JCM 15807 / FRC-32)</name>
    <name type="common">Geobacter daltonii</name>
    <dbReference type="NCBI Taxonomy" id="316067"/>
    <lineage>
        <taxon>Bacteria</taxon>
        <taxon>Pseudomonadati</taxon>
        <taxon>Thermodesulfobacteriota</taxon>
        <taxon>Desulfuromonadia</taxon>
        <taxon>Geobacterales</taxon>
        <taxon>Geobacteraceae</taxon>
        <taxon>Geotalea</taxon>
    </lineage>
</organism>
<gene>
    <name evidence="2" type="ordered locus">Geob_2773</name>
</gene>
<dbReference type="STRING" id="316067.Geob_2773"/>
<dbReference type="InterPro" id="IPR021136">
    <property type="entry name" value="Flagellar_hook_control-like_C"/>
</dbReference>
<proteinExistence type="predicted"/>
<dbReference type="InterPro" id="IPR038610">
    <property type="entry name" value="FliK-like_C_sf"/>
</dbReference>
<dbReference type="Proteomes" id="UP000007721">
    <property type="component" value="Chromosome"/>
</dbReference>
<evidence type="ECO:0000313" key="2">
    <source>
        <dbReference type="EMBL" id="ACM21122.1"/>
    </source>
</evidence>
<sequence>MLINDEIQKQLLQLFAKSSNLPKVEAEQQSASQLQLTPGQQVQAEVVAKLPNHLFLARIAGELFKMELPLNVQPGETMHMTFVSAEPRITFELARADNGKVPVTISTTGKWLSSLMNSVIAQESSSSQSLSPILNGPPTDTELFAVRLKEAMTLGGLFYESHLAEWARGDRQIAQLLVEPQGKLSRRLVNPDPDLLQKGNEGNGILPKSIAEEATASKPAAGFIADPQTLPIIKDQLATLNSGVLIWNGQAWPEQKVEISVREREADGSSPQEREWETSLRLQLPALGEISATLHLSGAGLNIVLQTDDARTAAILLKGLPVLKERVDEAGINLTEMVIKR</sequence>
<protein>
    <submittedName>
        <fullName evidence="2">FliK domain protein</fullName>
    </submittedName>
</protein>
<evidence type="ECO:0000259" key="1">
    <source>
        <dbReference type="Pfam" id="PF02120"/>
    </source>
</evidence>
<keyword evidence="3" id="KW-1185">Reference proteome</keyword>
<dbReference type="Pfam" id="PF02120">
    <property type="entry name" value="Flg_hook"/>
    <property type="match status" value="1"/>
</dbReference>
<accession>B9M1P0</accession>
<evidence type="ECO:0000313" key="3">
    <source>
        <dbReference type="Proteomes" id="UP000007721"/>
    </source>
</evidence>
<dbReference type="KEGG" id="geo:Geob_2773"/>
<name>B9M1P0_GEODF</name>
<dbReference type="eggNOG" id="COG3144">
    <property type="taxonomic scope" value="Bacteria"/>
</dbReference>
<reference evidence="2 3" key="1">
    <citation type="submission" date="2009-01" db="EMBL/GenBank/DDBJ databases">
        <title>Complete sequence of Geobacter sp. FRC-32.</title>
        <authorList>
            <consortium name="US DOE Joint Genome Institute"/>
            <person name="Lucas S."/>
            <person name="Copeland A."/>
            <person name="Lapidus A."/>
            <person name="Glavina del Rio T."/>
            <person name="Dalin E."/>
            <person name="Tice H."/>
            <person name="Bruce D."/>
            <person name="Goodwin L."/>
            <person name="Pitluck S."/>
            <person name="Saunders E."/>
            <person name="Brettin T."/>
            <person name="Detter J.C."/>
            <person name="Han C."/>
            <person name="Larimer F."/>
            <person name="Land M."/>
            <person name="Hauser L."/>
            <person name="Kyrpides N."/>
            <person name="Ovchinnikova G."/>
            <person name="Kostka J."/>
            <person name="Richardson P."/>
        </authorList>
    </citation>
    <scope>NUCLEOTIDE SEQUENCE [LARGE SCALE GENOMIC DNA]</scope>
    <source>
        <strain evidence="3">DSM 22248 / JCM 15807 / FRC-32</strain>
    </source>
</reference>
<dbReference type="EMBL" id="CP001390">
    <property type="protein sequence ID" value="ACM21122.1"/>
    <property type="molecule type" value="Genomic_DNA"/>
</dbReference>
<dbReference type="AlphaFoldDB" id="B9M1P0"/>
<dbReference type="Gene3D" id="3.30.750.140">
    <property type="match status" value="1"/>
</dbReference>